<dbReference type="InterPro" id="IPR016032">
    <property type="entry name" value="Sig_transdc_resp-reg_C-effctor"/>
</dbReference>
<dbReference type="CDD" id="cd19937">
    <property type="entry name" value="REC_OmpR_BsPhoP-like"/>
    <property type="match status" value="1"/>
</dbReference>
<dbReference type="Pfam" id="PF00072">
    <property type="entry name" value="Response_reg"/>
    <property type="match status" value="1"/>
</dbReference>
<evidence type="ECO:0000313" key="12">
    <source>
        <dbReference type="EMBL" id="SHG48217.1"/>
    </source>
</evidence>
<dbReference type="EMBL" id="FQWY01000004">
    <property type="protein sequence ID" value="SHG48217.1"/>
    <property type="molecule type" value="Genomic_DNA"/>
</dbReference>
<evidence type="ECO:0000256" key="9">
    <source>
        <dbReference type="PROSITE-ProRule" id="PRU01091"/>
    </source>
</evidence>
<keyword evidence="13" id="KW-1185">Reference proteome</keyword>
<dbReference type="GO" id="GO:0000976">
    <property type="term" value="F:transcription cis-regulatory region binding"/>
    <property type="evidence" value="ECO:0007669"/>
    <property type="project" value="TreeGrafter"/>
</dbReference>
<dbReference type="InterPro" id="IPR036388">
    <property type="entry name" value="WH-like_DNA-bd_sf"/>
</dbReference>
<dbReference type="GO" id="GO:0032993">
    <property type="term" value="C:protein-DNA complex"/>
    <property type="evidence" value="ECO:0007669"/>
    <property type="project" value="TreeGrafter"/>
</dbReference>
<keyword evidence="3" id="KW-0902">Two-component regulatory system</keyword>
<evidence type="ECO:0000256" key="7">
    <source>
        <dbReference type="ARBA" id="ARBA00024867"/>
    </source>
</evidence>
<dbReference type="PANTHER" id="PTHR48111">
    <property type="entry name" value="REGULATOR OF RPOS"/>
    <property type="match status" value="1"/>
</dbReference>
<evidence type="ECO:0000313" key="13">
    <source>
        <dbReference type="Proteomes" id="UP000242329"/>
    </source>
</evidence>
<dbReference type="GO" id="GO:0000156">
    <property type="term" value="F:phosphorelay response regulator activity"/>
    <property type="evidence" value="ECO:0007669"/>
    <property type="project" value="TreeGrafter"/>
</dbReference>
<dbReference type="AlphaFoldDB" id="A0A1M5K5U8"/>
<name>A0A1M5K5U8_9FIRM</name>
<dbReference type="PANTHER" id="PTHR48111:SF73">
    <property type="entry name" value="ALKALINE PHOSPHATASE SYNTHESIS TRANSCRIPTIONAL REGULATORY PROTEIN PHOP"/>
    <property type="match status" value="1"/>
</dbReference>
<dbReference type="GO" id="GO:0006355">
    <property type="term" value="P:regulation of DNA-templated transcription"/>
    <property type="evidence" value="ECO:0007669"/>
    <property type="project" value="InterPro"/>
</dbReference>
<evidence type="ECO:0000256" key="6">
    <source>
        <dbReference type="ARBA" id="ARBA00023163"/>
    </source>
</evidence>
<evidence type="ECO:0000259" key="10">
    <source>
        <dbReference type="PROSITE" id="PS50110"/>
    </source>
</evidence>
<keyword evidence="2 8" id="KW-0597">Phosphoprotein</keyword>
<dbReference type="FunFam" id="3.40.50.2300:FF:000001">
    <property type="entry name" value="DNA-binding response regulator PhoB"/>
    <property type="match status" value="1"/>
</dbReference>
<dbReference type="InterPro" id="IPR001867">
    <property type="entry name" value="OmpR/PhoB-type_DNA-bd"/>
</dbReference>
<dbReference type="SMART" id="SM00862">
    <property type="entry name" value="Trans_reg_C"/>
    <property type="match status" value="1"/>
</dbReference>
<dbReference type="PROSITE" id="PS51755">
    <property type="entry name" value="OMPR_PHOB"/>
    <property type="match status" value="1"/>
</dbReference>
<feature type="domain" description="Response regulatory" evidence="10">
    <location>
        <begin position="11"/>
        <end position="125"/>
    </location>
</feature>
<dbReference type="FunFam" id="1.10.10.10:FF:000018">
    <property type="entry name" value="DNA-binding response regulator ResD"/>
    <property type="match status" value="1"/>
</dbReference>
<keyword evidence="4" id="KW-0805">Transcription regulation</keyword>
<feature type="modified residue" description="4-aspartylphosphate" evidence="8">
    <location>
        <position position="60"/>
    </location>
</feature>
<evidence type="ECO:0000259" key="11">
    <source>
        <dbReference type="PROSITE" id="PS51755"/>
    </source>
</evidence>
<dbReference type="InterPro" id="IPR011006">
    <property type="entry name" value="CheY-like_superfamily"/>
</dbReference>
<evidence type="ECO:0000256" key="5">
    <source>
        <dbReference type="ARBA" id="ARBA00023125"/>
    </source>
</evidence>
<feature type="domain" description="OmpR/PhoB-type" evidence="11">
    <location>
        <begin position="139"/>
        <end position="238"/>
    </location>
</feature>
<dbReference type="STRING" id="1123382.SAMN02745221_00302"/>
<dbReference type="SMART" id="SM00448">
    <property type="entry name" value="REC"/>
    <property type="match status" value="1"/>
</dbReference>
<dbReference type="InterPro" id="IPR001789">
    <property type="entry name" value="Sig_transdc_resp-reg_receiver"/>
</dbReference>
<dbReference type="CDD" id="cd00383">
    <property type="entry name" value="trans_reg_C"/>
    <property type="match status" value="1"/>
</dbReference>
<proteinExistence type="predicted"/>
<reference evidence="13" key="1">
    <citation type="submission" date="2016-11" db="EMBL/GenBank/DDBJ databases">
        <authorList>
            <person name="Varghese N."/>
            <person name="Submissions S."/>
        </authorList>
    </citation>
    <scope>NUCLEOTIDE SEQUENCE [LARGE SCALE GENOMIC DNA]</scope>
    <source>
        <strain evidence="13">DSM 11003</strain>
    </source>
</reference>
<sequence length="242" mass="27900">MGFGVKYVKGKILVVDDEESLVRLITYNLNKEGFTTLSAYDGLTAYNLAREEKPDLIILDLMLPEKDGLEVCRQLRSEGINIPIIMLTAKDEEIDKVLGLELGADDYVTKPFSVRELIARVKAVLRRKGEREDLPAGEEKALVIGSFTIKPERYEIYHHDKLLDLTLKEYELLEIFLRNRGRVLKRDYLLEVLWDYADGANTRVLDVHVSKLRDKIEKDPKNPQYIKTVRGLGYKFEVEKDV</sequence>
<accession>A0A1M5K5U8</accession>
<keyword evidence="6" id="KW-0804">Transcription</keyword>
<dbReference type="Proteomes" id="UP000242329">
    <property type="component" value="Unassembled WGS sequence"/>
</dbReference>
<dbReference type="Pfam" id="PF00486">
    <property type="entry name" value="Trans_reg_C"/>
    <property type="match status" value="1"/>
</dbReference>
<evidence type="ECO:0000256" key="3">
    <source>
        <dbReference type="ARBA" id="ARBA00023012"/>
    </source>
</evidence>
<feature type="DNA-binding region" description="OmpR/PhoB-type" evidence="9">
    <location>
        <begin position="139"/>
        <end position="238"/>
    </location>
</feature>
<dbReference type="GO" id="GO:0005829">
    <property type="term" value="C:cytosol"/>
    <property type="evidence" value="ECO:0007669"/>
    <property type="project" value="TreeGrafter"/>
</dbReference>
<evidence type="ECO:0000256" key="2">
    <source>
        <dbReference type="ARBA" id="ARBA00022553"/>
    </source>
</evidence>
<dbReference type="SUPFAM" id="SSF46894">
    <property type="entry name" value="C-terminal effector domain of the bipartite response regulators"/>
    <property type="match status" value="1"/>
</dbReference>
<dbReference type="SUPFAM" id="SSF52172">
    <property type="entry name" value="CheY-like"/>
    <property type="match status" value="1"/>
</dbReference>
<dbReference type="PROSITE" id="PS50110">
    <property type="entry name" value="RESPONSE_REGULATORY"/>
    <property type="match status" value="1"/>
</dbReference>
<dbReference type="Gene3D" id="6.10.250.690">
    <property type="match status" value="1"/>
</dbReference>
<gene>
    <name evidence="12" type="ORF">SAMN02745221_00302</name>
</gene>
<protein>
    <recommendedName>
        <fullName evidence="1">Stage 0 sporulation protein A homolog</fullName>
    </recommendedName>
</protein>
<dbReference type="Gene3D" id="3.40.50.2300">
    <property type="match status" value="1"/>
</dbReference>
<dbReference type="InterPro" id="IPR039420">
    <property type="entry name" value="WalR-like"/>
</dbReference>
<evidence type="ECO:0000256" key="4">
    <source>
        <dbReference type="ARBA" id="ARBA00023015"/>
    </source>
</evidence>
<keyword evidence="5 9" id="KW-0238">DNA-binding</keyword>
<comment type="function">
    <text evidence="7">May play the central regulatory role in sporulation. It may be an element of the effector pathway responsible for the activation of sporulation genes in response to nutritional stress. Spo0A may act in concert with spo0H (a sigma factor) to control the expression of some genes that are critical to the sporulation process.</text>
</comment>
<dbReference type="Gene3D" id="1.10.10.10">
    <property type="entry name" value="Winged helix-like DNA-binding domain superfamily/Winged helix DNA-binding domain"/>
    <property type="match status" value="1"/>
</dbReference>
<evidence type="ECO:0000256" key="1">
    <source>
        <dbReference type="ARBA" id="ARBA00018672"/>
    </source>
</evidence>
<evidence type="ECO:0000256" key="8">
    <source>
        <dbReference type="PROSITE-ProRule" id="PRU00169"/>
    </source>
</evidence>
<organism evidence="12 13">
    <name type="scientific">Thermosyntropha lipolytica DSM 11003</name>
    <dbReference type="NCBI Taxonomy" id="1123382"/>
    <lineage>
        <taxon>Bacteria</taxon>
        <taxon>Bacillati</taxon>
        <taxon>Bacillota</taxon>
        <taxon>Clostridia</taxon>
        <taxon>Eubacteriales</taxon>
        <taxon>Syntrophomonadaceae</taxon>
        <taxon>Thermosyntropha</taxon>
    </lineage>
</organism>